<gene>
    <name evidence="1" type="ORF">B296_00007194</name>
</gene>
<organism evidence="1 2">
    <name type="scientific">Ensete ventricosum</name>
    <name type="common">Abyssinian banana</name>
    <name type="synonym">Musa ensete</name>
    <dbReference type="NCBI Taxonomy" id="4639"/>
    <lineage>
        <taxon>Eukaryota</taxon>
        <taxon>Viridiplantae</taxon>
        <taxon>Streptophyta</taxon>
        <taxon>Embryophyta</taxon>
        <taxon>Tracheophyta</taxon>
        <taxon>Spermatophyta</taxon>
        <taxon>Magnoliopsida</taxon>
        <taxon>Liliopsida</taxon>
        <taxon>Zingiberales</taxon>
        <taxon>Musaceae</taxon>
        <taxon>Ensete</taxon>
    </lineage>
</organism>
<proteinExistence type="predicted"/>
<dbReference type="EMBL" id="AMZH03001628">
    <property type="protein sequence ID" value="RRT78617.1"/>
    <property type="molecule type" value="Genomic_DNA"/>
</dbReference>
<dbReference type="Proteomes" id="UP000287651">
    <property type="component" value="Unassembled WGS sequence"/>
</dbReference>
<dbReference type="AlphaFoldDB" id="A0A427AQZ4"/>
<evidence type="ECO:0000313" key="2">
    <source>
        <dbReference type="Proteomes" id="UP000287651"/>
    </source>
</evidence>
<accession>A0A427AQZ4</accession>
<evidence type="ECO:0000313" key="1">
    <source>
        <dbReference type="EMBL" id="RRT78617.1"/>
    </source>
</evidence>
<protein>
    <submittedName>
        <fullName evidence="1">Uncharacterized protein</fullName>
    </submittedName>
</protein>
<comment type="caution">
    <text evidence="1">The sequence shown here is derived from an EMBL/GenBank/DDBJ whole genome shotgun (WGS) entry which is preliminary data.</text>
</comment>
<reference evidence="1 2" key="1">
    <citation type="journal article" date="2014" name="Agronomy (Basel)">
        <title>A Draft Genome Sequence for Ensete ventricosum, the Drought-Tolerant Tree Against Hunger.</title>
        <authorList>
            <person name="Harrison J."/>
            <person name="Moore K.A."/>
            <person name="Paszkiewicz K."/>
            <person name="Jones T."/>
            <person name="Grant M."/>
            <person name="Ambacheew D."/>
            <person name="Muzemil S."/>
            <person name="Studholme D.J."/>
        </authorList>
    </citation>
    <scope>NUCLEOTIDE SEQUENCE [LARGE SCALE GENOMIC DNA]</scope>
</reference>
<name>A0A427AQZ4_ENSVE</name>
<sequence length="142" mass="15776">MSFYSECYKTFVPEIFTASIAYHVVVLLHTISGPRSEVRVLPAAVVACRSYPCKFLWNVFGAPVVGRRKGPEGFEVMKAGHDLDTVVTEGSLTAIRERYSIPAEYGLHVSRSRQRPYSSDAHEVCISVDSLEAGLRFCFVPS</sequence>